<dbReference type="EMBL" id="REFR01000010">
    <property type="protein sequence ID" value="RMB08699.1"/>
    <property type="molecule type" value="Genomic_DNA"/>
</dbReference>
<accession>A0A3M0CP80</accession>
<dbReference type="InterPro" id="IPR043426">
    <property type="entry name" value="MltB-like"/>
</dbReference>
<feature type="region of interest" description="Disordered" evidence="1">
    <location>
        <begin position="291"/>
        <end position="311"/>
    </location>
</feature>
<dbReference type="Gene3D" id="1.10.8.350">
    <property type="entry name" value="Bacterial muramidase"/>
    <property type="match status" value="1"/>
</dbReference>
<reference evidence="4 5" key="1">
    <citation type="submission" date="2018-10" db="EMBL/GenBank/DDBJ databases">
        <title>Genomic Encyclopedia of Archaeal and Bacterial Type Strains, Phase II (KMG-II): from individual species to whole genera.</title>
        <authorList>
            <person name="Goeker M."/>
        </authorList>
    </citation>
    <scope>NUCLEOTIDE SEQUENCE [LARGE SCALE GENOMIC DNA]</scope>
    <source>
        <strain evidence="4 5">DSM 25217</strain>
    </source>
</reference>
<feature type="region of interest" description="Disordered" evidence="1">
    <location>
        <begin position="38"/>
        <end position="68"/>
    </location>
</feature>
<evidence type="ECO:0000313" key="5">
    <source>
        <dbReference type="Proteomes" id="UP000271227"/>
    </source>
</evidence>
<comment type="caution">
    <text evidence="4">The sequence shown here is derived from an EMBL/GenBank/DDBJ whole genome shotgun (WGS) entry which is preliminary data.</text>
</comment>
<sequence>MHMYLFKKFFQSLFFKEKIRIFSAVLWCVAGFPAMAQDQPDTAPASQPAASSGTAPVSDGQPESSDAASDEDAAFAGWLDAFRSEALGRGIRSETLDTAFADIKLLKRVITRDRNQPEVVQTYAAYLEKRVSPWRREKGAAMMQDHMDDLAAIGRDYNVQPRFIAAIWGVETNYGTIPLTISVFDAVATLAYDPRRAKRFRRELFAAVEILDKGYAGIDLMKGSWAGAMGQPQFMPENYLKFAVDRDGDGMRDIWSNRLDVFASIANYLRHYGWRNDLTWGRPVMLPAPGAADTADGRSGEEALSAPQADGVRPAGHCRAYKSLGAWRPLGDWQAMGLRRIDGSDLPMRDIPAALVLGDADDGRGWLVYDNFCSIMRYNPSFKYALSVGLLSDAIRP</sequence>
<dbReference type="Proteomes" id="UP000271227">
    <property type="component" value="Unassembled WGS sequence"/>
</dbReference>
<evidence type="ECO:0000259" key="3">
    <source>
        <dbReference type="Pfam" id="PF13406"/>
    </source>
</evidence>
<keyword evidence="5" id="KW-1185">Reference proteome</keyword>
<dbReference type="InterPro" id="IPR011970">
    <property type="entry name" value="MltB_2"/>
</dbReference>
<dbReference type="FunCoup" id="A0A3M0CP80">
    <property type="interactions" value="105"/>
</dbReference>
<keyword evidence="2" id="KW-0732">Signal</keyword>
<feature type="domain" description="Transglycosylase SLT" evidence="3">
    <location>
        <begin position="75"/>
        <end position="393"/>
    </location>
</feature>
<dbReference type="CDD" id="cd13399">
    <property type="entry name" value="Slt35-like"/>
    <property type="match status" value="1"/>
</dbReference>
<dbReference type="InParanoid" id="A0A3M0CP80"/>
<name>A0A3M0CP80_9PROT</name>
<protein>
    <submittedName>
        <fullName evidence="4">Membrane-bound lytic murein transglycosylase B</fullName>
    </submittedName>
</protein>
<dbReference type="GO" id="GO:0009253">
    <property type="term" value="P:peptidoglycan catabolic process"/>
    <property type="evidence" value="ECO:0007669"/>
    <property type="project" value="TreeGrafter"/>
</dbReference>
<feature type="signal peptide" evidence="2">
    <location>
        <begin position="1"/>
        <end position="36"/>
    </location>
</feature>
<gene>
    <name evidence="4" type="ORF">BXY39_1337</name>
</gene>
<dbReference type="Pfam" id="PF13406">
    <property type="entry name" value="SLT_2"/>
    <property type="match status" value="1"/>
</dbReference>
<dbReference type="AlphaFoldDB" id="A0A3M0CP80"/>
<feature type="compositionally biased region" description="Polar residues" evidence="1">
    <location>
        <begin position="44"/>
        <end position="55"/>
    </location>
</feature>
<dbReference type="SUPFAM" id="SSF53955">
    <property type="entry name" value="Lysozyme-like"/>
    <property type="match status" value="1"/>
</dbReference>
<dbReference type="InterPro" id="IPR023346">
    <property type="entry name" value="Lysozyme-like_dom_sf"/>
</dbReference>
<proteinExistence type="predicted"/>
<organism evidence="4 5">
    <name type="scientific">Eilatimonas milleporae</name>
    <dbReference type="NCBI Taxonomy" id="911205"/>
    <lineage>
        <taxon>Bacteria</taxon>
        <taxon>Pseudomonadati</taxon>
        <taxon>Pseudomonadota</taxon>
        <taxon>Alphaproteobacteria</taxon>
        <taxon>Kordiimonadales</taxon>
        <taxon>Kordiimonadaceae</taxon>
        <taxon>Eilatimonas</taxon>
    </lineage>
</organism>
<dbReference type="NCBIfam" id="TIGR02283">
    <property type="entry name" value="MltB_2"/>
    <property type="match status" value="1"/>
</dbReference>
<feature type="chain" id="PRO_5018121108" evidence="2">
    <location>
        <begin position="37"/>
        <end position="397"/>
    </location>
</feature>
<evidence type="ECO:0000256" key="2">
    <source>
        <dbReference type="SAM" id="SignalP"/>
    </source>
</evidence>
<dbReference type="PANTHER" id="PTHR30163:SF8">
    <property type="entry name" value="LYTIC MUREIN TRANSGLYCOSYLASE"/>
    <property type="match status" value="1"/>
</dbReference>
<dbReference type="InterPro" id="IPR031304">
    <property type="entry name" value="SLT_2"/>
</dbReference>
<dbReference type="GO" id="GO:0008933">
    <property type="term" value="F:peptidoglycan lytic transglycosylase activity"/>
    <property type="evidence" value="ECO:0007669"/>
    <property type="project" value="TreeGrafter"/>
</dbReference>
<evidence type="ECO:0000313" key="4">
    <source>
        <dbReference type="EMBL" id="RMB08699.1"/>
    </source>
</evidence>
<dbReference type="PANTHER" id="PTHR30163">
    <property type="entry name" value="MEMBRANE-BOUND LYTIC MUREIN TRANSGLYCOSYLASE B"/>
    <property type="match status" value="1"/>
</dbReference>
<evidence type="ECO:0000256" key="1">
    <source>
        <dbReference type="SAM" id="MobiDB-lite"/>
    </source>
</evidence>
<dbReference type="Gene3D" id="1.10.530.10">
    <property type="match status" value="1"/>
</dbReference>